<name>A0A4Y6UCW1_9PROT</name>
<dbReference type="GO" id="GO:0045892">
    <property type="term" value="P:negative regulation of DNA-templated transcription"/>
    <property type="evidence" value="ECO:0007669"/>
    <property type="project" value="UniProtKB-UniRule"/>
</dbReference>
<keyword evidence="8" id="KW-0862">Zinc</keyword>
<sequence length="172" mass="19241">MHCPYCEHSDTQVKDSRPFEEGTVIRRRRVCTGCGERFTTVERVQLRELTVVKSNGRRAPFNREKLMDSIRLALRKRPVDEAAQERMVSNIVHTLEAMGEAEVPTRHIGALAMDALRRTDDVAYVRFASVYRNFREASAFTEILSDLDGDEGTPPGCANSPPPGPGRVRGPG</sequence>
<dbReference type="OrthoDB" id="9807461at2"/>
<keyword evidence="1 8" id="KW-0678">Repressor</keyword>
<dbReference type="AlphaFoldDB" id="A0A4Y6UCW1"/>
<dbReference type="GO" id="GO:0005524">
    <property type="term" value="F:ATP binding"/>
    <property type="evidence" value="ECO:0007669"/>
    <property type="project" value="UniProtKB-UniRule"/>
</dbReference>
<evidence type="ECO:0000256" key="9">
    <source>
        <dbReference type="SAM" id="MobiDB-lite"/>
    </source>
</evidence>
<dbReference type="Pfam" id="PF03477">
    <property type="entry name" value="ATP-cone"/>
    <property type="match status" value="1"/>
</dbReference>
<dbReference type="NCBIfam" id="TIGR00244">
    <property type="entry name" value="transcriptional regulator NrdR"/>
    <property type="match status" value="1"/>
</dbReference>
<comment type="cofactor">
    <cofactor evidence="8">
        <name>Zn(2+)</name>
        <dbReference type="ChEBI" id="CHEBI:29105"/>
    </cofactor>
    <text evidence="8">Binds 1 zinc ion.</text>
</comment>
<proteinExistence type="inferred from homology"/>
<keyword evidence="3 8" id="KW-0863">Zinc-finger</keyword>
<dbReference type="PANTHER" id="PTHR30455:SF2">
    <property type="entry name" value="TRANSCRIPTIONAL REPRESSOR NRDR"/>
    <property type="match status" value="1"/>
</dbReference>
<evidence type="ECO:0000256" key="1">
    <source>
        <dbReference type="ARBA" id="ARBA00022491"/>
    </source>
</evidence>
<comment type="similarity">
    <text evidence="8">Belongs to the NrdR family.</text>
</comment>
<evidence type="ECO:0000256" key="8">
    <source>
        <dbReference type="HAMAP-Rule" id="MF_00440"/>
    </source>
</evidence>
<dbReference type="GO" id="GO:0003677">
    <property type="term" value="F:DNA binding"/>
    <property type="evidence" value="ECO:0007669"/>
    <property type="project" value="UniProtKB-KW"/>
</dbReference>
<keyword evidence="6 8" id="KW-0238">DNA-binding</keyword>
<dbReference type="InterPro" id="IPR005144">
    <property type="entry name" value="ATP-cone_dom"/>
</dbReference>
<dbReference type="EMBL" id="CP038231">
    <property type="protein sequence ID" value="QDH14221.1"/>
    <property type="molecule type" value="Genomic_DNA"/>
</dbReference>
<keyword evidence="12" id="KW-1185">Reference proteome</keyword>
<dbReference type="InterPro" id="IPR003796">
    <property type="entry name" value="RNR_NrdR-like"/>
</dbReference>
<evidence type="ECO:0000256" key="6">
    <source>
        <dbReference type="ARBA" id="ARBA00023125"/>
    </source>
</evidence>
<feature type="zinc finger region" evidence="8">
    <location>
        <begin position="3"/>
        <end position="34"/>
    </location>
</feature>
<evidence type="ECO:0000313" key="12">
    <source>
        <dbReference type="Proteomes" id="UP000318709"/>
    </source>
</evidence>
<keyword evidence="7 8" id="KW-0804">Transcription</keyword>
<dbReference type="RefSeq" id="WP_141443925.1">
    <property type="nucleotide sequence ID" value="NZ_CP038231.1"/>
</dbReference>
<evidence type="ECO:0000256" key="2">
    <source>
        <dbReference type="ARBA" id="ARBA00022741"/>
    </source>
</evidence>
<feature type="domain" description="ATP-cone" evidence="10">
    <location>
        <begin position="49"/>
        <end position="139"/>
    </location>
</feature>
<accession>A0A4Y6UCW1</accession>
<keyword evidence="8" id="KW-0479">Metal-binding</keyword>
<evidence type="ECO:0000256" key="3">
    <source>
        <dbReference type="ARBA" id="ARBA00022771"/>
    </source>
</evidence>
<dbReference type="Proteomes" id="UP000318709">
    <property type="component" value="Chromosome"/>
</dbReference>
<evidence type="ECO:0000256" key="4">
    <source>
        <dbReference type="ARBA" id="ARBA00022840"/>
    </source>
</evidence>
<dbReference type="GO" id="GO:0008270">
    <property type="term" value="F:zinc ion binding"/>
    <property type="evidence" value="ECO:0007669"/>
    <property type="project" value="UniProtKB-UniRule"/>
</dbReference>
<protein>
    <recommendedName>
        <fullName evidence="8">Transcriptional repressor NrdR</fullName>
    </recommendedName>
</protein>
<organism evidence="11 12">
    <name type="scientific">Formicincola oecophyllae</name>
    <dbReference type="NCBI Taxonomy" id="2558361"/>
    <lineage>
        <taxon>Bacteria</taxon>
        <taxon>Pseudomonadati</taxon>
        <taxon>Pseudomonadota</taxon>
        <taxon>Alphaproteobacteria</taxon>
        <taxon>Acetobacterales</taxon>
        <taxon>Acetobacteraceae</taxon>
        <taxon>Formicincola</taxon>
    </lineage>
</organism>
<keyword evidence="5 8" id="KW-0805">Transcription regulation</keyword>
<dbReference type="InterPro" id="IPR055173">
    <property type="entry name" value="NrdR-like_N"/>
</dbReference>
<evidence type="ECO:0000259" key="10">
    <source>
        <dbReference type="PROSITE" id="PS51161"/>
    </source>
</evidence>
<feature type="region of interest" description="Disordered" evidence="9">
    <location>
        <begin position="146"/>
        <end position="172"/>
    </location>
</feature>
<evidence type="ECO:0000313" key="11">
    <source>
        <dbReference type="EMBL" id="QDH14221.1"/>
    </source>
</evidence>
<dbReference type="KEGG" id="swf:E3E12_08505"/>
<dbReference type="PANTHER" id="PTHR30455">
    <property type="entry name" value="TRANSCRIPTIONAL REPRESSOR NRDR"/>
    <property type="match status" value="1"/>
</dbReference>
<evidence type="ECO:0000256" key="5">
    <source>
        <dbReference type="ARBA" id="ARBA00023015"/>
    </source>
</evidence>
<comment type="function">
    <text evidence="8">Negatively regulates transcription of bacterial ribonucleotide reductase nrd genes and operons by binding to NrdR-boxes.</text>
</comment>
<dbReference type="HAMAP" id="MF_00440">
    <property type="entry name" value="NrdR"/>
    <property type="match status" value="1"/>
</dbReference>
<keyword evidence="2 8" id="KW-0547">Nucleotide-binding</keyword>
<dbReference type="Pfam" id="PF22811">
    <property type="entry name" value="Zn_ribbon_NrdR"/>
    <property type="match status" value="1"/>
</dbReference>
<gene>
    <name evidence="8 11" type="primary">nrdR</name>
    <name evidence="11" type="ORF">E3E12_08505</name>
</gene>
<reference evidence="11 12" key="1">
    <citation type="submission" date="2019-03" db="EMBL/GenBank/DDBJ databases">
        <title>The complete genome sequence of Swingsia_sp. F3b2 LMG30590(T).</title>
        <authorList>
            <person name="Chua K.-O."/>
            <person name="Chan K.-G."/>
            <person name="See-Too W.-S."/>
        </authorList>
    </citation>
    <scope>NUCLEOTIDE SEQUENCE [LARGE SCALE GENOMIC DNA]</scope>
    <source>
        <strain evidence="11 12">F3b2</strain>
    </source>
</reference>
<dbReference type="PROSITE" id="PS51161">
    <property type="entry name" value="ATP_CONE"/>
    <property type="match status" value="1"/>
</dbReference>
<keyword evidence="4 8" id="KW-0067">ATP-binding</keyword>
<evidence type="ECO:0000256" key="7">
    <source>
        <dbReference type="ARBA" id="ARBA00023163"/>
    </source>
</evidence>